<dbReference type="Gene3D" id="1.10.12.10">
    <property type="entry name" value="Lyase 2-enoyl-coa Hydratase, Chain A, domain 2"/>
    <property type="match status" value="1"/>
</dbReference>
<dbReference type="SUPFAM" id="SSF52096">
    <property type="entry name" value="ClpP/crotonase"/>
    <property type="match status" value="1"/>
</dbReference>
<protein>
    <submittedName>
        <fullName evidence="6">Enoyl-hydratase</fullName>
    </submittedName>
</protein>
<keyword evidence="5" id="KW-0413">Isomerase</keyword>
<dbReference type="InParanoid" id="A0A078B6B5"/>
<evidence type="ECO:0000256" key="1">
    <source>
        <dbReference type="ARBA" id="ARBA00005005"/>
    </source>
</evidence>
<dbReference type="Gene3D" id="3.90.226.10">
    <property type="entry name" value="2-enoyl-CoA Hydratase, Chain A, domain 1"/>
    <property type="match status" value="1"/>
</dbReference>
<comment type="similarity">
    <text evidence="2">Belongs to the enoyl-CoA hydratase/isomerase family.</text>
</comment>
<sequence>MNAMTFEMFVELNQIVNKILDQKEKEVRVIILTHNGKHFTAGLDISSAAIIMKKDDEKTDDVDCARVALGTQKSVRILQESASAAEKARVPVICAMSGFVIGAGIDISSACDIRICSKDAKFTIKEVDIGICADLGTIQRFQKIIGNDSFFRELAYTGRYFDAKEALQQGFVSYVEENQEACFKKAYDLASQIASKSPVAVATIKQNIVYSRDNPVEMGLQHVLLLNMSMLQTKDTQRAVMANFSKSKAEFPKL</sequence>
<name>A0A078B6B5_STYLE</name>
<dbReference type="Pfam" id="PF00378">
    <property type="entry name" value="ECH_1"/>
    <property type="match status" value="1"/>
</dbReference>
<keyword evidence="3" id="KW-0276">Fatty acid metabolism</keyword>
<keyword evidence="4" id="KW-0443">Lipid metabolism</keyword>
<evidence type="ECO:0000256" key="2">
    <source>
        <dbReference type="ARBA" id="ARBA00005254"/>
    </source>
</evidence>
<keyword evidence="7" id="KW-1185">Reference proteome</keyword>
<gene>
    <name evidence="6" type="primary">Contig4332.g4635</name>
    <name evidence="6" type="ORF">STYLEM_19039</name>
</gene>
<evidence type="ECO:0000256" key="5">
    <source>
        <dbReference type="ARBA" id="ARBA00023235"/>
    </source>
</evidence>
<dbReference type="GO" id="GO:0006635">
    <property type="term" value="P:fatty acid beta-oxidation"/>
    <property type="evidence" value="ECO:0007669"/>
    <property type="project" value="UniProtKB-UniPathway"/>
</dbReference>
<proteinExistence type="inferred from homology"/>
<evidence type="ECO:0000256" key="3">
    <source>
        <dbReference type="ARBA" id="ARBA00022832"/>
    </source>
</evidence>
<dbReference type="FunFam" id="1.10.12.10:FF:000004">
    <property type="entry name" value="Delta3,5-delta2,4-dienoyl-CoA isomerase"/>
    <property type="match status" value="1"/>
</dbReference>
<organism evidence="6 7">
    <name type="scientific">Stylonychia lemnae</name>
    <name type="common">Ciliate</name>
    <dbReference type="NCBI Taxonomy" id="5949"/>
    <lineage>
        <taxon>Eukaryota</taxon>
        <taxon>Sar</taxon>
        <taxon>Alveolata</taxon>
        <taxon>Ciliophora</taxon>
        <taxon>Intramacronucleata</taxon>
        <taxon>Spirotrichea</taxon>
        <taxon>Stichotrichia</taxon>
        <taxon>Sporadotrichida</taxon>
        <taxon>Oxytrichidae</taxon>
        <taxon>Stylonychinae</taxon>
        <taxon>Stylonychia</taxon>
    </lineage>
</organism>
<dbReference type="PANTHER" id="PTHR43149:SF1">
    <property type="entry name" value="DELTA(3,5)-DELTA(2,4)-DIENOYL-COA ISOMERASE, MITOCHONDRIAL"/>
    <property type="match status" value="1"/>
</dbReference>
<dbReference type="InterPro" id="IPR029045">
    <property type="entry name" value="ClpP/crotonase-like_dom_sf"/>
</dbReference>
<dbReference type="PANTHER" id="PTHR43149">
    <property type="entry name" value="ENOYL-COA HYDRATASE"/>
    <property type="match status" value="1"/>
</dbReference>
<reference evidence="6 7" key="1">
    <citation type="submission" date="2014-06" db="EMBL/GenBank/DDBJ databases">
        <authorList>
            <person name="Swart Estienne"/>
        </authorList>
    </citation>
    <scope>NUCLEOTIDE SEQUENCE [LARGE SCALE GENOMIC DNA]</scope>
    <source>
        <strain evidence="6 7">130c</strain>
    </source>
</reference>
<accession>A0A078B6B5</accession>
<evidence type="ECO:0000313" key="7">
    <source>
        <dbReference type="Proteomes" id="UP000039865"/>
    </source>
</evidence>
<dbReference type="GO" id="GO:0051750">
    <property type="term" value="F:delta(3,5)-delta(2,4)-dienoyl-CoA isomerase activity"/>
    <property type="evidence" value="ECO:0007669"/>
    <property type="project" value="TreeGrafter"/>
</dbReference>
<dbReference type="GO" id="GO:0005739">
    <property type="term" value="C:mitochondrion"/>
    <property type="evidence" value="ECO:0007669"/>
    <property type="project" value="TreeGrafter"/>
</dbReference>
<dbReference type="EMBL" id="CCKQ01017969">
    <property type="protein sequence ID" value="CDW89899.1"/>
    <property type="molecule type" value="Genomic_DNA"/>
</dbReference>
<comment type="pathway">
    <text evidence="1">Lipid metabolism; fatty acid beta-oxidation.</text>
</comment>
<dbReference type="InterPro" id="IPR045002">
    <property type="entry name" value="Ech1-like"/>
</dbReference>
<dbReference type="OrthoDB" id="14970at2759"/>
<dbReference type="CDD" id="cd06558">
    <property type="entry name" value="crotonase-like"/>
    <property type="match status" value="1"/>
</dbReference>
<dbReference type="Proteomes" id="UP000039865">
    <property type="component" value="Unassembled WGS sequence"/>
</dbReference>
<dbReference type="OMA" id="QYVAHVE"/>
<dbReference type="AlphaFoldDB" id="A0A078B6B5"/>
<evidence type="ECO:0000313" key="6">
    <source>
        <dbReference type="EMBL" id="CDW89899.1"/>
    </source>
</evidence>
<evidence type="ECO:0000256" key="4">
    <source>
        <dbReference type="ARBA" id="ARBA00023098"/>
    </source>
</evidence>
<dbReference type="UniPathway" id="UPA00659"/>
<dbReference type="InterPro" id="IPR001753">
    <property type="entry name" value="Enoyl-CoA_hydra/iso"/>
</dbReference>
<dbReference type="InterPro" id="IPR014748">
    <property type="entry name" value="Enoyl-CoA_hydra_C"/>
</dbReference>